<evidence type="ECO:0000256" key="8">
    <source>
        <dbReference type="ARBA" id="ARBA00023032"/>
    </source>
</evidence>
<dbReference type="Proteomes" id="UP000642829">
    <property type="component" value="Unassembled WGS sequence"/>
</dbReference>
<keyword evidence="2" id="KW-0813">Transport</keyword>
<evidence type="ECO:0000256" key="9">
    <source>
        <dbReference type="ARBA" id="ARBA00023136"/>
    </source>
</evidence>
<evidence type="ECO:0000256" key="10">
    <source>
        <dbReference type="SAM" id="Phobius"/>
    </source>
</evidence>
<comment type="subcellular location">
    <subcellularLocation>
        <location evidence="1">Membrane</location>
        <topology evidence="1">Multi-pass membrane protein</topology>
    </subcellularLocation>
</comment>
<evidence type="ECO:0000313" key="11">
    <source>
        <dbReference type="EMBL" id="GHB89996.1"/>
    </source>
</evidence>
<evidence type="ECO:0000256" key="5">
    <source>
        <dbReference type="ARBA" id="ARBA00022605"/>
    </source>
</evidence>
<dbReference type="EMBL" id="BMXG01000001">
    <property type="protein sequence ID" value="GHB89996.1"/>
    <property type="molecule type" value="Genomic_DNA"/>
</dbReference>
<keyword evidence="9 10" id="KW-0472">Membrane</keyword>
<name>A0A8J3GCJ7_9BACT</name>
<comment type="caution">
    <text evidence="11">The sequence shown here is derived from an EMBL/GenBank/DDBJ whole genome shotgun (WGS) entry which is preliminary data.</text>
</comment>
<gene>
    <name evidence="11" type="ORF">GCM10007047_00730</name>
</gene>
<keyword evidence="5" id="KW-0028">Amino-acid biosynthesis</keyword>
<dbReference type="InterPro" id="IPR059112">
    <property type="entry name" value="CysZ/EI24"/>
</dbReference>
<feature type="transmembrane region" description="Helical" evidence="10">
    <location>
        <begin position="159"/>
        <end position="178"/>
    </location>
</feature>
<keyword evidence="3" id="KW-1003">Cell membrane</keyword>
<dbReference type="GO" id="GO:0005886">
    <property type="term" value="C:plasma membrane"/>
    <property type="evidence" value="ECO:0007669"/>
    <property type="project" value="TreeGrafter"/>
</dbReference>
<dbReference type="RefSeq" id="WP_189510615.1">
    <property type="nucleotide sequence ID" value="NZ_BMXG01000001.1"/>
</dbReference>
<dbReference type="GO" id="GO:0019344">
    <property type="term" value="P:cysteine biosynthetic process"/>
    <property type="evidence" value="ECO:0007669"/>
    <property type="project" value="TreeGrafter"/>
</dbReference>
<sequence>MTGDVRFSYAKAHELLWKLGYWKYLLAPIALSILLALVLLSLCWIFAASLGGWIQQSLNEVFQLPDWLRIPLLIILFIVGLGPCYVAFRSLVMVCYGPWLDQLSVKAEILINGHSKEVDRSIWESIKRPLAMAVLTISAAIGAFFGGMVIGLIPLIGALLAGVVVPLIELFLSAVGYIDPYCERTGLTPTQSFAILRANAVGVICFALVGLLITLIPFIGWFVGPTYSVVAGVIYGILLTNARPTSTSA</sequence>
<feature type="transmembrane region" description="Helical" evidence="10">
    <location>
        <begin position="21"/>
        <end position="47"/>
    </location>
</feature>
<accession>A0A8J3GCJ7</accession>
<evidence type="ECO:0000256" key="3">
    <source>
        <dbReference type="ARBA" id="ARBA00022475"/>
    </source>
</evidence>
<dbReference type="GO" id="GO:0009675">
    <property type="term" value="F:high-affinity sulfate:proton symporter activity"/>
    <property type="evidence" value="ECO:0007669"/>
    <property type="project" value="TreeGrafter"/>
</dbReference>
<feature type="transmembrane region" description="Helical" evidence="10">
    <location>
        <begin position="130"/>
        <end position="153"/>
    </location>
</feature>
<feature type="transmembrane region" description="Helical" evidence="10">
    <location>
        <begin position="225"/>
        <end position="242"/>
    </location>
</feature>
<dbReference type="AlphaFoldDB" id="A0A8J3GCJ7"/>
<organism evidence="11 12">
    <name type="scientific">Cerasicoccus arenae</name>
    <dbReference type="NCBI Taxonomy" id="424488"/>
    <lineage>
        <taxon>Bacteria</taxon>
        <taxon>Pseudomonadati</taxon>
        <taxon>Verrucomicrobiota</taxon>
        <taxon>Opitutia</taxon>
        <taxon>Puniceicoccales</taxon>
        <taxon>Cerasicoccaceae</taxon>
        <taxon>Cerasicoccus</taxon>
    </lineage>
</organism>
<keyword evidence="4" id="KW-0997">Cell inner membrane</keyword>
<evidence type="ECO:0000256" key="6">
    <source>
        <dbReference type="ARBA" id="ARBA00022692"/>
    </source>
</evidence>
<evidence type="ECO:0000256" key="7">
    <source>
        <dbReference type="ARBA" id="ARBA00022989"/>
    </source>
</evidence>
<evidence type="ECO:0008006" key="13">
    <source>
        <dbReference type="Google" id="ProtNLM"/>
    </source>
</evidence>
<evidence type="ECO:0000256" key="1">
    <source>
        <dbReference type="ARBA" id="ARBA00004141"/>
    </source>
</evidence>
<dbReference type="InterPro" id="IPR050480">
    <property type="entry name" value="CysZ-like"/>
</dbReference>
<feature type="transmembrane region" description="Helical" evidence="10">
    <location>
        <begin position="67"/>
        <end position="88"/>
    </location>
</feature>
<evidence type="ECO:0000313" key="12">
    <source>
        <dbReference type="Proteomes" id="UP000642829"/>
    </source>
</evidence>
<feature type="transmembrane region" description="Helical" evidence="10">
    <location>
        <begin position="198"/>
        <end position="219"/>
    </location>
</feature>
<reference evidence="11" key="2">
    <citation type="submission" date="2020-09" db="EMBL/GenBank/DDBJ databases">
        <authorList>
            <person name="Sun Q."/>
            <person name="Kim S."/>
        </authorList>
    </citation>
    <scope>NUCLEOTIDE SEQUENCE</scope>
    <source>
        <strain evidence="11">KCTC 12870</strain>
    </source>
</reference>
<proteinExistence type="predicted"/>
<dbReference type="GO" id="GO:0000103">
    <property type="term" value="P:sulfate assimilation"/>
    <property type="evidence" value="ECO:0007669"/>
    <property type="project" value="TreeGrafter"/>
</dbReference>
<reference evidence="11" key="1">
    <citation type="journal article" date="2014" name="Int. J. Syst. Evol. Microbiol.">
        <title>Complete genome sequence of Corynebacterium casei LMG S-19264T (=DSM 44701T), isolated from a smear-ripened cheese.</title>
        <authorList>
            <consortium name="US DOE Joint Genome Institute (JGI-PGF)"/>
            <person name="Walter F."/>
            <person name="Albersmeier A."/>
            <person name="Kalinowski J."/>
            <person name="Ruckert C."/>
        </authorList>
    </citation>
    <scope>NUCLEOTIDE SEQUENCE</scope>
    <source>
        <strain evidence="11">KCTC 12870</strain>
    </source>
</reference>
<dbReference type="Pfam" id="PF07264">
    <property type="entry name" value="EI24"/>
    <property type="match status" value="1"/>
</dbReference>
<keyword evidence="7 10" id="KW-1133">Transmembrane helix</keyword>
<protein>
    <recommendedName>
        <fullName evidence="13">CysZ protein</fullName>
    </recommendedName>
</protein>
<keyword evidence="12" id="KW-1185">Reference proteome</keyword>
<keyword evidence="8" id="KW-0764">Sulfate transport</keyword>
<evidence type="ECO:0000256" key="4">
    <source>
        <dbReference type="ARBA" id="ARBA00022519"/>
    </source>
</evidence>
<dbReference type="PANTHER" id="PTHR37468:SF1">
    <property type="entry name" value="SULFATE TRANSPORTER CYSZ"/>
    <property type="match status" value="1"/>
</dbReference>
<evidence type="ECO:0000256" key="2">
    <source>
        <dbReference type="ARBA" id="ARBA00022448"/>
    </source>
</evidence>
<dbReference type="PANTHER" id="PTHR37468">
    <property type="entry name" value="SULFATE TRANSPORTER CYSZ"/>
    <property type="match status" value="1"/>
</dbReference>
<keyword evidence="6 10" id="KW-0812">Transmembrane</keyword>